<dbReference type="GO" id="GO:0003677">
    <property type="term" value="F:DNA binding"/>
    <property type="evidence" value="ECO:0007669"/>
    <property type="project" value="UniProtKB-KW"/>
</dbReference>
<keyword evidence="11" id="KW-1185">Reference proteome</keyword>
<dbReference type="STRING" id="228959.SAMN05421797_104203"/>
<dbReference type="InterPro" id="IPR051537">
    <property type="entry name" value="DNA_Adenine_Mtase"/>
</dbReference>
<reference evidence="11" key="1">
    <citation type="submission" date="2017-01" db="EMBL/GenBank/DDBJ databases">
        <authorList>
            <person name="Varghese N."/>
            <person name="Submissions S."/>
        </authorList>
    </citation>
    <scope>NUCLEOTIDE SEQUENCE [LARGE SCALE GENOMIC DNA]</scope>
    <source>
        <strain evidence="11">DSM 15366</strain>
    </source>
</reference>
<dbReference type="GO" id="GO:0009007">
    <property type="term" value="F:site-specific DNA-methyltransferase (adenine-specific) activity"/>
    <property type="evidence" value="ECO:0007669"/>
    <property type="project" value="UniProtKB-EC"/>
</dbReference>
<keyword evidence="3 10" id="KW-0489">Methyltransferase</keyword>
<dbReference type="GO" id="GO:0032259">
    <property type="term" value="P:methylation"/>
    <property type="evidence" value="ECO:0007669"/>
    <property type="project" value="UniProtKB-KW"/>
</dbReference>
<dbReference type="InterPro" id="IPR029063">
    <property type="entry name" value="SAM-dependent_MTases_sf"/>
</dbReference>
<organism evidence="10 11">
    <name type="scientific">Maribacter ulvicola</name>
    <dbReference type="NCBI Taxonomy" id="228959"/>
    <lineage>
        <taxon>Bacteria</taxon>
        <taxon>Pseudomonadati</taxon>
        <taxon>Bacteroidota</taxon>
        <taxon>Flavobacteriia</taxon>
        <taxon>Flavobacteriales</taxon>
        <taxon>Flavobacteriaceae</taxon>
        <taxon>Maribacter</taxon>
    </lineage>
</organism>
<dbReference type="SUPFAM" id="SSF53335">
    <property type="entry name" value="S-adenosyl-L-methionine-dependent methyltransferases"/>
    <property type="match status" value="1"/>
</dbReference>
<dbReference type="SUPFAM" id="SSF55874">
    <property type="entry name" value="ATPase domain of HSP90 chaperone/DNA topoisomerase II/histidine kinase"/>
    <property type="match status" value="1"/>
</dbReference>
<comment type="similarity">
    <text evidence="1">Belongs to the N(4)/N(6)-methyltransferase family.</text>
</comment>
<dbReference type="GO" id="GO:0008170">
    <property type="term" value="F:N-methyltransferase activity"/>
    <property type="evidence" value="ECO:0007669"/>
    <property type="project" value="InterPro"/>
</dbReference>
<dbReference type="Pfam" id="PF02384">
    <property type="entry name" value="N6_Mtase"/>
    <property type="match status" value="1"/>
</dbReference>
<evidence type="ECO:0000256" key="8">
    <source>
        <dbReference type="ARBA" id="ARBA00047942"/>
    </source>
</evidence>
<dbReference type="SUPFAM" id="SSF116734">
    <property type="entry name" value="DNA methylase specificity domain"/>
    <property type="match status" value="1"/>
</dbReference>
<dbReference type="PANTHER" id="PTHR42933">
    <property type="entry name" value="SLR6095 PROTEIN"/>
    <property type="match status" value="1"/>
</dbReference>
<dbReference type="OrthoDB" id="9814572at2"/>
<evidence type="ECO:0000313" key="11">
    <source>
        <dbReference type="Proteomes" id="UP000186953"/>
    </source>
</evidence>
<comment type="catalytic activity">
    <reaction evidence="8">
        <text>a 2'-deoxyadenosine in DNA + S-adenosyl-L-methionine = an N(6)-methyl-2'-deoxyadenosine in DNA + S-adenosyl-L-homocysteine + H(+)</text>
        <dbReference type="Rhea" id="RHEA:15197"/>
        <dbReference type="Rhea" id="RHEA-COMP:12418"/>
        <dbReference type="Rhea" id="RHEA-COMP:12419"/>
        <dbReference type="ChEBI" id="CHEBI:15378"/>
        <dbReference type="ChEBI" id="CHEBI:57856"/>
        <dbReference type="ChEBI" id="CHEBI:59789"/>
        <dbReference type="ChEBI" id="CHEBI:90615"/>
        <dbReference type="ChEBI" id="CHEBI:90616"/>
        <dbReference type="EC" id="2.1.1.72"/>
    </reaction>
</comment>
<evidence type="ECO:0000259" key="9">
    <source>
        <dbReference type="Pfam" id="PF02384"/>
    </source>
</evidence>
<evidence type="ECO:0000256" key="3">
    <source>
        <dbReference type="ARBA" id="ARBA00022603"/>
    </source>
</evidence>
<dbReference type="PRINTS" id="PR00507">
    <property type="entry name" value="N12N6MTFRASE"/>
</dbReference>
<dbReference type="AlphaFoldDB" id="A0A1N6WSM4"/>
<accession>A0A1N6WSM4</accession>
<name>A0A1N6WSM4_9FLAO</name>
<keyword evidence="6" id="KW-0680">Restriction system</keyword>
<evidence type="ECO:0000256" key="7">
    <source>
        <dbReference type="ARBA" id="ARBA00023125"/>
    </source>
</evidence>
<dbReference type="InterPro" id="IPR036890">
    <property type="entry name" value="HATPase_C_sf"/>
</dbReference>
<keyword evidence="5" id="KW-0949">S-adenosyl-L-methionine</keyword>
<dbReference type="Proteomes" id="UP000186953">
    <property type="component" value="Unassembled WGS sequence"/>
</dbReference>
<dbReference type="InterPro" id="IPR003356">
    <property type="entry name" value="DNA_methylase_A-5"/>
</dbReference>
<feature type="domain" description="DNA methylase adenine-specific" evidence="9">
    <location>
        <begin position="128"/>
        <end position="423"/>
    </location>
</feature>
<evidence type="ECO:0000256" key="2">
    <source>
        <dbReference type="ARBA" id="ARBA00011900"/>
    </source>
</evidence>
<dbReference type="GO" id="GO:0009307">
    <property type="term" value="P:DNA restriction-modification system"/>
    <property type="evidence" value="ECO:0007669"/>
    <property type="project" value="UniProtKB-KW"/>
</dbReference>
<evidence type="ECO:0000313" key="10">
    <source>
        <dbReference type="EMBL" id="SIQ93011.1"/>
    </source>
</evidence>
<dbReference type="EMBL" id="FTMA01000004">
    <property type="protein sequence ID" value="SIQ93011.1"/>
    <property type="molecule type" value="Genomic_DNA"/>
</dbReference>
<dbReference type="PANTHER" id="PTHR42933:SF3">
    <property type="entry name" value="TYPE I RESTRICTION ENZYME MJAVIII METHYLASE SUBUNIT"/>
    <property type="match status" value="1"/>
</dbReference>
<evidence type="ECO:0000256" key="4">
    <source>
        <dbReference type="ARBA" id="ARBA00022679"/>
    </source>
</evidence>
<keyword evidence="4" id="KW-0808">Transferase</keyword>
<evidence type="ECO:0000256" key="6">
    <source>
        <dbReference type="ARBA" id="ARBA00022747"/>
    </source>
</evidence>
<evidence type="ECO:0000256" key="5">
    <source>
        <dbReference type="ARBA" id="ARBA00022691"/>
    </source>
</evidence>
<gene>
    <name evidence="10" type="ORF">SAMN05421797_104203</name>
</gene>
<dbReference type="InterPro" id="IPR044946">
    <property type="entry name" value="Restrct_endonuc_typeI_TRD_sf"/>
</dbReference>
<dbReference type="Gene3D" id="3.40.50.150">
    <property type="entry name" value="Vaccinia Virus protein VP39"/>
    <property type="match status" value="1"/>
</dbReference>
<protein>
    <recommendedName>
        <fullName evidence="2">site-specific DNA-methyltransferase (adenine-specific)</fullName>
        <ecNumber evidence="2">2.1.1.72</ecNumber>
    </recommendedName>
</protein>
<keyword evidence="7" id="KW-0238">DNA-binding</keyword>
<dbReference type="EC" id="2.1.1.72" evidence="2"/>
<dbReference type="Gene3D" id="3.90.220.20">
    <property type="entry name" value="DNA methylase specificity domains"/>
    <property type="match status" value="1"/>
</dbReference>
<sequence>MSELDNRLKDILNSVKGYRDIEGMKEMFISLLFLKYANDNYKPKEYNVIEIPENARWAYLYSTVGSPYLQDELNKAFFLLENANSQIRNTVCNFNFNSNRNHLQQLEFLYHLFITFSKIDFQKIELSFSDILEKLLANFANYEGKKGGDFTTPHSVSKLMTKLLEPKGGTVLDSTCGIGGYFSSIEENYSENQFQFYGQEYNSSTLAIAKLRFAFNEKNIFQFGDSANTLINDSFPNLKADFVIMHPPFNVRLRGNELNSSDPRFEFGLPPKSNADFAWIQHALSHLNNEGKATLLLNVGTLFRGGKDGEIRKNLIEADLVEAIITLPSRLLANTSIPSSIWIFSKKKPLNKKVILIDASDLGKMINKGQRELNEDSIQKIVTHYTKWKVGETQISSIGFSNSVDIKRIAENDYILTPQRYLNLDYLSTVKLDHEPGNIVSLGEILTYVSPTKSKLKDNIKKVSIKDLSSNPDSYILKTDNLSEVGKSPNYSILQNDVLLLSKLSTNLKPTFYSSNTEKVAYSVNAIYSFKVDENRVDMDYLVAELHKDYIKAELERYSMGSVMRTISRKDLLKILISIPPSLKEQKEIIEKEREVRFQSAAKDLGFEKEIAKLKLAQMKDLGSKKHNIMQHLNNVKASADVLTKMMKLNNGILKSDEIIDPRRGVTVEKRFHRLQESLSKVIYYVDNITNELKYDVAEIINPAKFIKECKERGIQNESFTVEVIIEKTSFEGREPLISISKNDFEEIYNNILENSINHGFVDDNKKYILRITIAFIDDFLEINFENNGKPFPKGIAQKFDVKGEKAGITAGTGIGLWKVSEIAKHFGAIMSVFDEPTADFPVGYNFKFNLETL</sequence>
<evidence type="ECO:0000256" key="1">
    <source>
        <dbReference type="ARBA" id="ARBA00006594"/>
    </source>
</evidence>
<dbReference type="RefSeq" id="WP_076548857.1">
    <property type="nucleotide sequence ID" value="NZ_FTMA01000004.1"/>
</dbReference>
<proteinExistence type="inferred from homology"/>
<dbReference type="Gene3D" id="3.30.565.10">
    <property type="entry name" value="Histidine kinase-like ATPase, C-terminal domain"/>
    <property type="match status" value="1"/>
</dbReference>